<feature type="region of interest" description="Disordered" evidence="1">
    <location>
        <begin position="324"/>
        <end position="344"/>
    </location>
</feature>
<keyword evidence="2" id="KW-0472">Membrane</keyword>
<gene>
    <name evidence="3" type="ORF">C440_05208</name>
</gene>
<comment type="caution">
    <text evidence="3">The sequence shown here is derived from an EMBL/GenBank/DDBJ whole genome shotgun (WGS) entry which is preliminary data.</text>
</comment>
<organism evidence="3 4">
    <name type="scientific">Haloferax mucosum ATCC BAA-1512</name>
    <dbReference type="NCBI Taxonomy" id="662479"/>
    <lineage>
        <taxon>Archaea</taxon>
        <taxon>Methanobacteriati</taxon>
        <taxon>Methanobacteriota</taxon>
        <taxon>Stenosarchaea group</taxon>
        <taxon>Halobacteria</taxon>
        <taxon>Halobacteriales</taxon>
        <taxon>Haloferacaceae</taxon>
        <taxon>Haloferax</taxon>
    </lineage>
</organism>
<protein>
    <submittedName>
        <fullName evidence="3">Uncharacterized protein</fullName>
    </submittedName>
</protein>
<feature type="transmembrane region" description="Helical" evidence="2">
    <location>
        <begin position="31"/>
        <end position="47"/>
    </location>
</feature>
<dbReference type="AlphaFoldDB" id="M0IM53"/>
<keyword evidence="2" id="KW-1133">Transmembrane helix</keyword>
<dbReference type="EMBL" id="AOLN01000007">
    <property type="protein sequence ID" value="ELZ96519.1"/>
    <property type="molecule type" value="Genomic_DNA"/>
</dbReference>
<evidence type="ECO:0000256" key="2">
    <source>
        <dbReference type="SAM" id="Phobius"/>
    </source>
</evidence>
<dbReference type="Proteomes" id="UP000011550">
    <property type="component" value="Unassembled WGS sequence"/>
</dbReference>
<dbReference type="PATRIC" id="fig|662479.7.peg.1067"/>
<evidence type="ECO:0000313" key="3">
    <source>
        <dbReference type="EMBL" id="ELZ96519.1"/>
    </source>
</evidence>
<name>M0IM53_9EURY</name>
<evidence type="ECO:0000256" key="1">
    <source>
        <dbReference type="SAM" id="MobiDB-lite"/>
    </source>
</evidence>
<dbReference type="OrthoDB" id="313155at2157"/>
<evidence type="ECO:0000313" key="4">
    <source>
        <dbReference type="Proteomes" id="UP000011550"/>
    </source>
</evidence>
<proteinExistence type="predicted"/>
<reference evidence="3 4" key="1">
    <citation type="journal article" date="2014" name="PLoS Genet.">
        <title>Phylogenetically driven sequencing of extremely halophilic archaea reveals strategies for static and dynamic osmo-response.</title>
        <authorList>
            <person name="Becker E.A."/>
            <person name="Seitzer P.M."/>
            <person name="Tritt A."/>
            <person name="Larsen D."/>
            <person name="Krusor M."/>
            <person name="Yao A.I."/>
            <person name="Wu D."/>
            <person name="Madern D."/>
            <person name="Eisen J.A."/>
            <person name="Darling A.E."/>
            <person name="Facciotti M.T."/>
        </authorList>
    </citation>
    <scope>NUCLEOTIDE SEQUENCE [LARGE SCALE GENOMIC DNA]</scope>
    <source>
        <strain evidence="3 4">ATCC BAA-1512</strain>
    </source>
</reference>
<dbReference type="STRING" id="662479.C440_05208"/>
<dbReference type="PANTHER" id="PTHR34351">
    <property type="entry name" value="SLR1927 PROTEIN-RELATED"/>
    <property type="match status" value="1"/>
</dbReference>
<keyword evidence="2" id="KW-0812">Transmembrane</keyword>
<dbReference type="PANTHER" id="PTHR34351:SF1">
    <property type="entry name" value="SLR1927 PROTEIN"/>
    <property type="match status" value="1"/>
</dbReference>
<keyword evidence="4" id="KW-1185">Reference proteome</keyword>
<dbReference type="RefSeq" id="WP_008318914.1">
    <property type="nucleotide sequence ID" value="NZ_AOLN01000007.1"/>
</dbReference>
<accession>M0IM53</accession>
<sequence>MKLTRRGWVALAVVVLGVGNAVAYGPRALNAVVIPVVVALVAGAIQVRRVSRPRVNRDTPPDGFPGETRTVSLAIDADRPFPATTTDALSDGVSGDATIDSVVGDGTLSYDVTLGVRGPATLGPTTIVATDLLGLFSESFTVGETTELLVFPHVRMLTATARRDLSALATLQLTDDRDEFDRLREYVPGDSLRDIHWKSSAKSGDLVVKTYNDRAASDAVRISVGTADGHEDDAAEAAATLCCSLLDVGVPVHLTTPAGVVDAAPGDDRRVLAHLSRMQTGAVPNETAEVVVRGDAGRTHVRIAGRETTFDDLRVADSGETVVAADGRPGDRETARSGRRGVTT</sequence>